<feature type="transmembrane region" description="Helical" evidence="10">
    <location>
        <begin position="12"/>
        <end position="28"/>
    </location>
</feature>
<evidence type="ECO:0000256" key="3">
    <source>
        <dbReference type="ARBA" id="ARBA00010617"/>
    </source>
</evidence>
<evidence type="ECO:0008006" key="12">
    <source>
        <dbReference type="Google" id="ProtNLM"/>
    </source>
</evidence>
<keyword evidence="4" id="KW-0349">Heme</keyword>
<keyword evidence="7" id="KW-0408">Iron</keyword>
<evidence type="ECO:0000256" key="4">
    <source>
        <dbReference type="ARBA" id="ARBA00022617"/>
    </source>
</evidence>
<protein>
    <recommendedName>
        <fullName evidence="12">Cytochrome P450</fullName>
    </recommendedName>
</protein>
<evidence type="ECO:0000256" key="5">
    <source>
        <dbReference type="ARBA" id="ARBA00022723"/>
    </source>
</evidence>
<evidence type="ECO:0000256" key="7">
    <source>
        <dbReference type="ARBA" id="ARBA00023004"/>
    </source>
</evidence>
<dbReference type="GO" id="GO:0016020">
    <property type="term" value="C:membrane"/>
    <property type="evidence" value="ECO:0007669"/>
    <property type="project" value="UniProtKB-SubCell"/>
</dbReference>
<dbReference type="GO" id="GO:0046872">
    <property type="term" value="F:metal ion binding"/>
    <property type="evidence" value="ECO:0007669"/>
    <property type="project" value="UniProtKB-KW"/>
</dbReference>
<comment type="subcellular location">
    <subcellularLocation>
        <location evidence="2">Membrane</location>
    </subcellularLocation>
</comment>
<dbReference type="PANTHER" id="PTHR24292:SF54">
    <property type="entry name" value="CYP9F3-RELATED"/>
    <property type="match status" value="1"/>
</dbReference>
<accession>A0A1B6KUJ9</accession>
<dbReference type="AlphaFoldDB" id="A0A1B6KUJ9"/>
<evidence type="ECO:0000256" key="2">
    <source>
        <dbReference type="ARBA" id="ARBA00004370"/>
    </source>
</evidence>
<keyword evidence="6" id="KW-0560">Oxidoreductase</keyword>
<dbReference type="EMBL" id="GEBQ01024845">
    <property type="protein sequence ID" value="JAT15132.1"/>
    <property type="molecule type" value="Transcribed_RNA"/>
</dbReference>
<gene>
    <name evidence="11" type="ORF">g.28736</name>
</gene>
<comment type="cofactor">
    <cofactor evidence="1">
        <name>heme</name>
        <dbReference type="ChEBI" id="CHEBI:30413"/>
    </cofactor>
</comment>
<reference evidence="11" key="1">
    <citation type="submission" date="2015-11" db="EMBL/GenBank/DDBJ databases">
        <title>De novo transcriptome assembly of four potential Pierce s Disease insect vectors from Arizona vineyards.</title>
        <authorList>
            <person name="Tassone E.E."/>
        </authorList>
    </citation>
    <scope>NUCLEOTIDE SEQUENCE</scope>
</reference>
<evidence type="ECO:0000256" key="8">
    <source>
        <dbReference type="ARBA" id="ARBA00023033"/>
    </source>
</evidence>
<keyword evidence="8" id="KW-0503">Monooxygenase</keyword>
<keyword evidence="5" id="KW-0479">Metal-binding</keyword>
<name>A0A1B6KUJ9_9HEMI</name>
<evidence type="ECO:0000256" key="1">
    <source>
        <dbReference type="ARBA" id="ARBA00001971"/>
    </source>
</evidence>
<evidence type="ECO:0000256" key="9">
    <source>
        <dbReference type="ARBA" id="ARBA00023136"/>
    </source>
</evidence>
<evidence type="ECO:0000313" key="11">
    <source>
        <dbReference type="EMBL" id="JAT15132.1"/>
    </source>
</evidence>
<comment type="similarity">
    <text evidence="3">Belongs to the cytochrome P450 family.</text>
</comment>
<evidence type="ECO:0000256" key="6">
    <source>
        <dbReference type="ARBA" id="ARBA00023002"/>
    </source>
</evidence>
<dbReference type="GO" id="GO:0004497">
    <property type="term" value="F:monooxygenase activity"/>
    <property type="evidence" value="ECO:0007669"/>
    <property type="project" value="UniProtKB-KW"/>
</dbReference>
<keyword evidence="10" id="KW-0812">Transmembrane</keyword>
<proteinExistence type="inferred from homology"/>
<keyword evidence="9 10" id="KW-0472">Membrane</keyword>
<keyword evidence="10" id="KW-1133">Transmembrane helix</keyword>
<sequence length="120" mass="14144">MGIFLDSDIVEFLLPSLLIFWVTYLYFVKDYGYWEDKNVAYVPPEFPFGSIKNHVLGKLYQGLCFDEIYKDFKNERLVGYINVRSPSVLVIDPELARLVLQKDFHHFVDHYSFDANPKDP</sequence>
<evidence type="ECO:0000256" key="10">
    <source>
        <dbReference type="SAM" id="Phobius"/>
    </source>
</evidence>
<dbReference type="InterPro" id="IPR050476">
    <property type="entry name" value="Insect_CytP450_Detox"/>
</dbReference>
<organism evidence="11">
    <name type="scientific">Graphocephala atropunctata</name>
    <dbReference type="NCBI Taxonomy" id="36148"/>
    <lineage>
        <taxon>Eukaryota</taxon>
        <taxon>Metazoa</taxon>
        <taxon>Ecdysozoa</taxon>
        <taxon>Arthropoda</taxon>
        <taxon>Hexapoda</taxon>
        <taxon>Insecta</taxon>
        <taxon>Pterygota</taxon>
        <taxon>Neoptera</taxon>
        <taxon>Paraneoptera</taxon>
        <taxon>Hemiptera</taxon>
        <taxon>Auchenorrhyncha</taxon>
        <taxon>Membracoidea</taxon>
        <taxon>Cicadellidae</taxon>
        <taxon>Cicadellinae</taxon>
        <taxon>Cicadellini</taxon>
        <taxon>Graphocephala</taxon>
    </lineage>
</organism>
<dbReference type="PANTHER" id="PTHR24292">
    <property type="entry name" value="CYTOCHROME P450"/>
    <property type="match status" value="1"/>
</dbReference>